<dbReference type="EMBL" id="QAYE01000004">
    <property type="protein sequence ID" value="PTW46728.1"/>
    <property type="molecule type" value="Genomic_DNA"/>
</dbReference>
<proteinExistence type="predicted"/>
<evidence type="ECO:0008006" key="5">
    <source>
        <dbReference type="Google" id="ProtNLM"/>
    </source>
</evidence>
<gene>
    <name evidence="3" type="ORF">C8J25_10463</name>
</gene>
<comment type="caution">
    <text evidence="3">The sequence shown here is derived from an EMBL/GenBank/DDBJ whole genome shotgun (WGS) entry which is preliminary data.</text>
</comment>
<evidence type="ECO:0000313" key="4">
    <source>
        <dbReference type="Proteomes" id="UP000244013"/>
    </source>
</evidence>
<dbReference type="OrthoDB" id="6985970at2"/>
<evidence type="ECO:0000256" key="1">
    <source>
        <dbReference type="SAM" id="MobiDB-lite"/>
    </source>
</evidence>
<evidence type="ECO:0000313" key="3">
    <source>
        <dbReference type="EMBL" id="PTW46728.1"/>
    </source>
</evidence>
<dbReference type="GeneID" id="91005760"/>
<organism evidence="3 4">
    <name type="scientific">Sphingomonas faeni</name>
    <dbReference type="NCBI Taxonomy" id="185950"/>
    <lineage>
        <taxon>Bacteria</taxon>
        <taxon>Pseudomonadati</taxon>
        <taxon>Pseudomonadota</taxon>
        <taxon>Alphaproteobacteria</taxon>
        <taxon>Sphingomonadales</taxon>
        <taxon>Sphingomonadaceae</taxon>
        <taxon>Sphingomonas</taxon>
    </lineage>
</organism>
<dbReference type="PROSITE" id="PS51257">
    <property type="entry name" value="PROKAR_LIPOPROTEIN"/>
    <property type="match status" value="1"/>
</dbReference>
<dbReference type="Proteomes" id="UP000244013">
    <property type="component" value="Unassembled WGS sequence"/>
</dbReference>
<sequence length="141" mass="14650">MKALTLLAAAALTACSGPAPDTSSDGNMTSAGSVERKVAAPKPKPAPDYTGRWIGVEGMVLDVAPTATASHYALTMQWDLDNKGKFDGIATGDTIAFDRGGIRETLRPTNGDATGLKYLAGKTDCLTVKPGEGYCRDGLSR</sequence>
<reference evidence="3 4" key="1">
    <citation type="submission" date="2018-04" db="EMBL/GenBank/DDBJ databases">
        <title>Genomic Encyclopedia of Type Strains, Phase III (KMG-III): the genomes of soil and plant-associated and newly described type strains.</title>
        <authorList>
            <person name="Whitman W."/>
        </authorList>
    </citation>
    <scope>NUCLEOTIDE SEQUENCE [LARGE SCALE GENOMIC DNA]</scope>
    <source>
        <strain evidence="3 4">MA-olki</strain>
    </source>
</reference>
<dbReference type="RefSeq" id="WP_107954073.1">
    <property type="nucleotide sequence ID" value="NZ_QAYE01000004.1"/>
</dbReference>
<feature type="chain" id="PRO_5015512935" description="Lipoprotein" evidence="2">
    <location>
        <begin position="20"/>
        <end position="141"/>
    </location>
</feature>
<dbReference type="AlphaFoldDB" id="A0A2T5U5G5"/>
<keyword evidence="2" id="KW-0732">Signal</keyword>
<protein>
    <recommendedName>
        <fullName evidence="5">Lipoprotein</fullName>
    </recommendedName>
</protein>
<name>A0A2T5U5G5_9SPHN</name>
<accession>A0A2T5U5G5</accession>
<feature type="compositionally biased region" description="Polar residues" evidence="1">
    <location>
        <begin position="21"/>
        <end position="32"/>
    </location>
</feature>
<evidence type="ECO:0000256" key="2">
    <source>
        <dbReference type="SAM" id="SignalP"/>
    </source>
</evidence>
<feature type="region of interest" description="Disordered" evidence="1">
    <location>
        <begin position="17"/>
        <end position="47"/>
    </location>
</feature>
<feature type="signal peptide" evidence="2">
    <location>
        <begin position="1"/>
        <end position="19"/>
    </location>
</feature>